<feature type="region of interest" description="Disordered" evidence="1">
    <location>
        <begin position="27"/>
        <end position="57"/>
    </location>
</feature>
<reference evidence="2 3" key="1">
    <citation type="submission" date="2016-10" db="EMBL/GenBank/DDBJ databases">
        <authorList>
            <person name="Varghese N."/>
            <person name="Submissions S."/>
        </authorList>
    </citation>
    <scope>NUCLEOTIDE SEQUENCE [LARGE SCALE GENOMIC DNA]</scope>
    <source>
        <strain evidence="2 3">CGMCC 1.3889</strain>
    </source>
</reference>
<sequence>MIMINTNKYGYVSRTEARIFGELDRKPKKSRHQYDHKKDHFKGSGFVKTQVRHYDHN</sequence>
<gene>
    <name evidence="2" type="ORF">SAMN04487973_102157</name>
</gene>
<keyword evidence="3" id="KW-1185">Reference proteome</keyword>
<evidence type="ECO:0000313" key="2">
    <source>
        <dbReference type="EMBL" id="SER18027.1"/>
    </source>
</evidence>
<name>A0A1H9M3F9_9LACO</name>
<dbReference type="Proteomes" id="UP000182818">
    <property type="component" value="Unassembled WGS sequence"/>
</dbReference>
<dbReference type="EMBL" id="FOGK01000002">
    <property type="protein sequence ID" value="SER18027.1"/>
    <property type="molecule type" value="Genomic_DNA"/>
</dbReference>
<protein>
    <submittedName>
        <fullName evidence="2">Uncharacterized protein</fullName>
    </submittedName>
</protein>
<comment type="caution">
    <text evidence="2">The sequence shown here is derived from an EMBL/GenBank/DDBJ whole genome shotgun (WGS) entry which is preliminary data.</text>
</comment>
<feature type="compositionally biased region" description="Basic and acidic residues" evidence="1">
    <location>
        <begin position="32"/>
        <end position="42"/>
    </location>
</feature>
<evidence type="ECO:0000313" key="3">
    <source>
        <dbReference type="Proteomes" id="UP000182818"/>
    </source>
</evidence>
<proteinExistence type="predicted"/>
<organism evidence="2 3">
    <name type="scientific">Pediococcus ethanolidurans</name>
    <dbReference type="NCBI Taxonomy" id="319653"/>
    <lineage>
        <taxon>Bacteria</taxon>
        <taxon>Bacillati</taxon>
        <taxon>Bacillota</taxon>
        <taxon>Bacilli</taxon>
        <taxon>Lactobacillales</taxon>
        <taxon>Lactobacillaceae</taxon>
        <taxon>Pediococcus</taxon>
    </lineage>
</organism>
<evidence type="ECO:0000256" key="1">
    <source>
        <dbReference type="SAM" id="MobiDB-lite"/>
    </source>
</evidence>
<accession>A0A1H9M3F9</accession>